<keyword evidence="3" id="KW-1185">Reference proteome</keyword>
<dbReference type="PANTHER" id="PTHR34512">
    <property type="entry name" value="CELL SURFACE PROTEIN"/>
    <property type="match status" value="1"/>
</dbReference>
<dbReference type="SMART" id="SM00564">
    <property type="entry name" value="PQQ"/>
    <property type="match status" value="4"/>
</dbReference>
<dbReference type="InterPro" id="IPR018391">
    <property type="entry name" value="PQQ_b-propeller_rpt"/>
</dbReference>
<dbReference type="InterPro" id="IPR006311">
    <property type="entry name" value="TAT_signal"/>
</dbReference>
<name>A0A1I6KYY2_9EURY</name>
<accession>A0A1I6KYY2</accession>
<organism evidence="2 3">
    <name type="scientific">Halomicrobium zhouii</name>
    <dbReference type="NCBI Taxonomy" id="767519"/>
    <lineage>
        <taxon>Archaea</taxon>
        <taxon>Methanobacteriati</taxon>
        <taxon>Methanobacteriota</taxon>
        <taxon>Stenosarchaea group</taxon>
        <taxon>Halobacteria</taxon>
        <taxon>Halobacteriales</taxon>
        <taxon>Haloarculaceae</taxon>
        <taxon>Halomicrobium</taxon>
    </lineage>
</organism>
<dbReference type="InterPro" id="IPR011047">
    <property type="entry name" value="Quinoprotein_ADH-like_sf"/>
</dbReference>
<dbReference type="Gene3D" id="2.130.10.10">
    <property type="entry name" value="YVTN repeat-like/Quinoprotein amine dehydrogenase"/>
    <property type="match status" value="1"/>
</dbReference>
<dbReference type="Proteomes" id="UP000199062">
    <property type="component" value="Unassembled WGS sequence"/>
</dbReference>
<reference evidence="2 3" key="1">
    <citation type="submission" date="2016-10" db="EMBL/GenBank/DDBJ databases">
        <authorList>
            <person name="de Groot N.N."/>
        </authorList>
    </citation>
    <scope>NUCLEOTIDE SEQUENCE [LARGE SCALE GENOMIC DNA]</scope>
    <source>
        <strain evidence="2 3">CGMCC 1.10457</strain>
    </source>
</reference>
<sequence length="443" mass="47897">MVDSPSISRRQVLAAVGGSAIGVGGYVAGVRSASSVPDWLAGRDCAPSPLATSLTDWPFDRHDRANTGRAPARAGPDWPLGQTWEREWPVSDIHGLRPLVVADGVVVAFVVAPPQSILLGISNDDGRVIWRRTVEDAEYGQVFAASGMAFVEGEVPNSSVRFAVRSLGDGAMIWTDSFSSHVPQTLADGRLLTVDRSPDRARDDDHFAITGLDARTGVECWRAVHGGWPRDIAVADGRVIVPTRDHGVLALDPASGDRQWRSDVGGGTAALVDDLIISNRFPGELRALSLADGSLKWSVQSEHFLEGGEGDDGTRYARPGFEVGAVTSEAVIYLLEVYSDYPRRLQARDLETGELLWDVGPEPTPVEFHGYSRPVVVGDDVLAIRYARREGSEDPPDALLRLNVASGAERDRISFPADERVYPPVAADNTLFVPTEERLVAYT</sequence>
<dbReference type="InterPro" id="IPR002372">
    <property type="entry name" value="PQQ_rpt_dom"/>
</dbReference>
<proteinExistence type="predicted"/>
<evidence type="ECO:0000313" key="2">
    <source>
        <dbReference type="EMBL" id="SFR96446.1"/>
    </source>
</evidence>
<dbReference type="AlphaFoldDB" id="A0A1I6KYY2"/>
<protein>
    <submittedName>
        <fullName evidence="2">PQQ-like domain-containing protein</fullName>
    </submittedName>
</protein>
<dbReference type="SUPFAM" id="SSF50998">
    <property type="entry name" value="Quinoprotein alcohol dehydrogenase-like"/>
    <property type="match status" value="1"/>
</dbReference>
<feature type="domain" description="Pyrrolo-quinoline quinone repeat" evidence="1">
    <location>
        <begin position="168"/>
        <end position="300"/>
    </location>
</feature>
<dbReference type="PROSITE" id="PS51318">
    <property type="entry name" value="TAT"/>
    <property type="match status" value="1"/>
</dbReference>
<dbReference type="EMBL" id="FOZK01000002">
    <property type="protein sequence ID" value="SFR96446.1"/>
    <property type="molecule type" value="Genomic_DNA"/>
</dbReference>
<dbReference type="InterPro" id="IPR015943">
    <property type="entry name" value="WD40/YVTN_repeat-like_dom_sf"/>
</dbReference>
<gene>
    <name evidence="2" type="ORF">SAMN05216559_1600</name>
</gene>
<evidence type="ECO:0000259" key="1">
    <source>
        <dbReference type="Pfam" id="PF13360"/>
    </source>
</evidence>
<dbReference type="Pfam" id="PF13360">
    <property type="entry name" value="PQQ_2"/>
    <property type="match status" value="1"/>
</dbReference>
<evidence type="ECO:0000313" key="3">
    <source>
        <dbReference type="Proteomes" id="UP000199062"/>
    </source>
</evidence>
<dbReference type="PANTHER" id="PTHR34512:SF30">
    <property type="entry name" value="OUTER MEMBRANE PROTEIN ASSEMBLY FACTOR BAMB"/>
    <property type="match status" value="1"/>
</dbReference>